<keyword evidence="2" id="KW-1185">Reference proteome</keyword>
<evidence type="ECO:0000313" key="2">
    <source>
        <dbReference type="Proteomes" id="UP000635477"/>
    </source>
</evidence>
<dbReference type="AlphaFoldDB" id="A0A8H4UJ37"/>
<dbReference type="EMBL" id="JABEYC010000418">
    <property type="protein sequence ID" value="KAF4977792.1"/>
    <property type="molecule type" value="Genomic_DNA"/>
</dbReference>
<protein>
    <submittedName>
        <fullName evidence="1">Uncharacterized protein</fullName>
    </submittedName>
</protein>
<evidence type="ECO:0000313" key="1">
    <source>
        <dbReference type="EMBL" id="KAF4977792.1"/>
    </source>
</evidence>
<proteinExistence type="predicted"/>
<accession>A0A8H4UJ37</accession>
<reference evidence="1" key="1">
    <citation type="journal article" date="2020" name="BMC Genomics">
        <title>Correction to: Identification and distribution of gene clusters required for synthesis of sphingolipid metabolism inhibitors in diverse species of the filamentous fungus Fusarium.</title>
        <authorList>
            <person name="Kim H.S."/>
            <person name="Lohmar J.M."/>
            <person name="Busman M."/>
            <person name="Brown D.W."/>
            <person name="Naumann T.A."/>
            <person name="Divon H.H."/>
            <person name="Lysoe E."/>
            <person name="Uhlig S."/>
            <person name="Proctor R.H."/>
        </authorList>
    </citation>
    <scope>NUCLEOTIDE SEQUENCE</scope>
    <source>
        <strain evidence="1">NRRL 22465</strain>
    </source>
</reference>
<gene>
    <name evidence="1" type="ORF">FZEAL_5758</name>
</gene>
<organism evidence="1 2">
    <name type="scientific">Fusarium zealandicum</name>
    <dbReference type="NCBI Taxonomy" id="1053134"/>
    <lineage>
        <taxon>Eukaryota</taxon>
        <taxon>Fungi</taxon>
        <taxon>Dikarya</taxon>
        <taxon>Ascomycota</taxon>
        <taxon>Pezizomycotina</taxon>
        <taxon>Sordariomycetes</taxon>
        <taxon>Hypocreomycetidae</taxon>
        <taxon>Hypocreales</taxon>
        <taxon>Nectriaceae</taxon>
        <taxon>Fusarium</taxon>
        <taxon>Fusarium staphyleae species complex</taxon>
    </lineage>
</organism>
<comment type="caution">
    <text evidence="1">The sequence shown here is derived from an EMBL/GenBank/DDBJ whole genome shotgun (WGS) entry which is preliminary data.</text>
</comment>
<reference evidence="1" key="2">
    <citation type="submission" date="2020-05" db="EMBL/GenBank/DDBJ databases">
        <authorList>
            <person name="Kim H.-S."/>
            <person name="Proctor R.H."/>
            <person name="Brown D.W."/>
        </authorList>
    </citation>
    <scope>NUCLEOTIDE SEQUENCE</scope>
    <source>
        <strain evidence="1">NRRL 22465</strain>
    </source>
</reference>
<dbReference type="Proteomes" id="UP000635477">
    <property type="component" value="Unassembled WGS sequence"/>
</dbReference>
<name>A0A8H4UJ37_9HYPO</name>
<sequence length="117" mass="13328">MRYQARNEIHRHIILYLSPRNAISQAPKFVELLLQRVLCERSIPGLTQGKVLSDQALQQLEECASPDLIKLYFHSLFDLSPHSVLQRVDHDPICGGWMPHIDGTEKLDPPTPAMLYG</sequence>